<reference evidence="1 2" key="1">
    <citation type="submission" date="2019-07" db="EMBL/GenBank/DDBJ databases">
        <title>Sphingomonas solaris sp. nov., isolated from a solar panel from Boston, Massachusetts.</title>
        <authorList>
            <person name="Tanner K."/>
            <person name="Pascual J."/>
            <person name="Mancuso C."/>
            <person name="Pereto J."/>
            <person name="Khalil A."/>
            <person name="Vilanova C."/>
        </authorList>
    </citation>
    <scope>NUCLEOTIDE SEQUENCE [LARGE SCALE GENOMIC DNA]</scope>
    <source>
        <strain evidence="1 2">R4DWN</strain>
    </source>
</reference>
<sequence>MTGRKRHILTDTDGRLLTVRVHAADIQDRDGAKLPLKGSRQRFPFVARVF</sequence>
<name>A0A558RAT3_9SPHN</name>
<dbReference type="Proteomes" id="UP000318681">
    <property type="component" value="Unassembled WGS sequence"/>
</dbReference>
<gene>
    <name evidence="1" type="ORF">FOY91_04455</name>
</gene>
<comment type="caution">
    <text evidence="1">The sequence shown here is derived from an EMBL/GenBank/DDBJ whole genome shotgun (WGS) entry which is preliminary data.</text>
</comment>
<protein>
    <submittedName>
        <fullName evidence="1">IS5/IS1182 family transposase</fullName>
    </submittedName>
</protein>
<organism evidence="1 2">
    <name type="scientific">Alterirhizorhabdus solaris</name>
    <dbReference type="NCBI Taxonomy" id="2529389"/>
    <lineage>
        <taxon>Bacteria</taxon>
        <taxon>Pseudomonadati</taxon>
        <taxon>Pseudomonadota</taxon>
        <taxon>Alphaproteobacteria</taxon>
        <taxon>Sphingomonadales</taxon>
        <taxon>Rhizorhabdaceae</taxon>
        <taxon>Alterirhizorhabdus</taxon>
    </lineage>
</organism>
<evidence type="ECO:0000313" key="1">
    <source>
        <dbReference type="EMBL" id="TVV76483.1"/>
    </source>
</evidence>
<proteinExistence type="predicted"/>
<dbReference type="AlphaFoldDB" id="A0A558RAT3"/>
<keyword evidence="2" id="KW-1185">Reference proteome</keyword>
<dbReference type="EMBL" id="VNIM01000010">
    <property type="protein sequence ID" value="TVV76483.1"/>
    <property type="molecule type" value="Genomic_DNA"/>
</dbReference>
<accession>A0A558RAT3</accession>
<feature type="non-terminal residue" evidence="1">
    <location>
        <position position="50"/>
    </location>
</feature>
<evidence type="ECO:0000313" key="2">
    <source>
        <dbReference type="Proteomes" id="UP000318681"/>
    </source>
</evidence>